<keyword evidence="2 5" id="KW-0812">Transmembrane</keyword>
<evidence type="ECO:0000256" key="5">
    <source>
        <dbReference type="SAM" id="Phobius"/>
    </source>
</evidence>
<proteinExistence type="predicted"/>
<gene>
    <name evidence="6" type="ORF">GLP40_13480</name>
</gene>
<name>A0A6I3L1P9_9NOCA</name>
<evidence type="ECO:0000256" key="4">
    <source>
        <dbReference type="ARBA" id="ARBA00023136"/>
    </source>
</evidence>
<feature type="transmembrane region" description="Helical" evidence="5">
    <location>
        <begin position="59"/>
        <end position="77"/>
    </location>
</feature>
<accession>A0A6I3L1P9</accession>
<comment type="subcellular location">
    <subcellularLocation>
        <location evidence="1">Membrane</location>
        <topology evidence="1">Multi-pass membrane protein</topology>
    </subcellularLocation>
</comment>
<keyword evidence="4 5" id="KW-0472">Membrane</keyword>
<reference evidence="6 7" key="1">
    <citation type="submission" date="2019-11" db="EMBL/GenBank/DDBJ databases">
        <title>Nocardia sp. nov. CT2-14 isolated from soil.</title>
        <authorList>
            <person name="Kanchanasin P."/>
            <person name="Tanasupawat S."/>
            <person name="Yuki M."/>
            <person name="Kudo T."/>
        </authorList>
    </citation>
    <scope>NUCLEOTIDE SEQUENCE [LARGE SCALE GENOMIC DNA]</scope>
    <source>
        <strain evidence="6 7">CT2-14</strain>
    </source>
</reference>
<organism evidence="6 7">
    <name type="scientific">Nocardia aurantiaca</name>
    <dbReference type="NCBI Taxonomy" id="2675850"/>
    <lineage>
        <taxon>Bacteria</taxon>
        <taxon>Bacillati</taxon>
        <taxon>Actinomycetota</taxon>
        <taxon>Actinomycetes</taxon>
        <taxon>Mycobacteriales</taxon>
        <taxon>Nocardiaceae</taxon>
        <taxon>Nocardia</taxon>
    </lineage>
</organism>
<keyword evidence="3 5" id="KW-1133">Transmembrane helix</keyword>
<evidence type="ECO:0000256" key="3">
    <source>
        <dbReference type="ARBA" id="ARBA00022989"/>
    </source>
</evidence>
<protein>
    <submittedName>
        <fullName evidence="6">DoxX family membrane protein</fullName>
    </submittedName>
</protein>
<dbReference type="Pfam" id="PF13564">
    <property type="entry name" value="DoxX_2"/>
    <property type="match status" value="1"/>
</dbReference>
<evidence type="ECO:0000256" key="2">
    <source>
        <dbReference type="ARBA" id="ARBA00022692"/>
    </source>
</evidence>
<feature type="transmembrane region" description="Helical" evidence="5">
    <location>
        <begin position="107"/>
        <end position="124"/>
    </location>
</feature>
<dbReference type="InterPro" id="IPR032808">
    <property type="entry name" value="DoxX"/>
</dbReference>
<feature type="transmembrane region" description="Helical" evidence="5">
    <location>
        <begin position="20"/>
        <end position="39"/>
    </location>
</feature>
<dbReference type="Proteomes" id="UP000432464">
    <property type="component" value="Unassembled WGS sequence"/>
</dbReference>
<evidence type="ECO:0000313" key="6">
    <source>
        <dbReference type="EMBL" id="MTE13779.1"/>
    </source>
</evidence>
<evidence type="ECO:0000313" key="7">
    <source>
        <dbReference type="Proteomes" id="UP000432464"/>
    </source>
</evidence>
<sequence>MTALAATPTIATPSKLRNRVLWTLQIVLGLFFIVASGLPKFVGQADAVRVFHQIGWGDWFRYLTGLVEISGGIGLLVPRLNGPAAAGLSITMVCAAATQAFVLGSPALAIFPLILVGVFAWIAYERRASFATFTDLVK</sequence>
<comment type="caution">
    <text evidence="6">The sequence shown here is derived from an EMBL/GenBank/DDBJ whole genome shotgun (WGS) entry which is preliminary data.</text>
</comment>
<dbReference type="AlphaFoldDB" id="A0A6I3L1P9"/>
<dbReference type="EMBL" id="WMBB01000006">
    <property type="protein sequence ID" value="MTE13779.1"/>
    <property type="molecule type" value="Genomic_DNA"/>
</dbReference>
<dbReference type="RefSeq" id="WP_154788280.1">
    <property type="nucleotide sequence ID" value="NZ_WMBB01000006.1"/>
</dbReference>
<keyword evidence="7" id="KW-1185">Reference proteome</keyword>
<dbReference type="GO" id="GO:0016020">
    <property type="term" value="C:membrane"/>
    <property type="evidence" value="ECO:0007669"/>
    <property type="project" value="UniProtKB-SubCell"/>
</dbReference>
<evidence type="ECO:0000256" key="1">
    <source>
        <dbReference type="ARBA" id="ARBA00004141"/>
    </source>
</evidence>